<evidence type="ECO:0008006" key="3">
    <source>
        <dbReference type="Google" id="ProtNLM"/>
    </source>
</evidence>
<keyword evidence="2" id="KW-1185">Reference proteome</keyword>
<evidence type="ECO:0000313" key="2">
    <source>
        <dbReference type="Proteomes" id="UP001642502"/>
    </source>
</evidence>
<proteinExistence type="predicted"/>
<dbReference type="InterPro" id="IPR034595">
    <property type="entry name" value="NDUFAF8"/>
</dbReference>
<evidence type="ECO:0000313" key="1">
    <source>
        <dbReference type="EMBL" id="CAK7270953.1"/>
    </source>
</evidence>
<dbReference type="Proteomes" id="UP001642502">
    <property type="component" value="Unassembled WGS sequence"/>
</dbReference>
<reference evidence="1 2" key="1">
    <citation type="submission" date="2024-01" db="EMBL/GenBank/DDBJ databases">
        <authorList>
            <person name="Allen C."/>
            <person name="Tagirdzhanova G."/>
        </authorList>
    </citation>
    <scope>NUCLEOTIDE SEQUENCE [LARGE SCALE GENOMIC DNA]</scope>
    <source>
        <strain evidence="1 2">CBS 119000</strain>
    </source>
</reference>
<accession>A0ABP0DRM5</accession>
<dbReference type="PANTHER" id="PTHR34561">
    <property type="entry name" value="NADH DEHYDROGENASE [UBIQUINONE] 1 ALPHA SUBCOMPLEX ASSEMBLY FACTOR 8"/>
    <property type="match status" value="1"/>
</dbReference>
<gene>
    <name evidence="1" type="ORF">SEPCBS119000_004352</name>
</gene>
<organism evidence="1 2">
    <name type="scientific">Sporothrix epigloea</name>
    <dbReference type="NCBI Taxonomy" id="1892477"/>
    <lineage>
        <taxon>Eukaryota</taxon>
        <taxon>Fungi</taxon>
        <taxon>Dikarya</taxon>
        <taxon>Ascomycota</taxon>
        <taxon>Pezizomycotina</taxon>
        <taxon>Sordariomycetes</taxon>
        <taxon>Sordariomycetidae</taxon>
        <taxon>Ophiostomatales</taxon>
        <taxon>Ophiostomataceae</taxon>
        <taxon>Sporothrix</taxon>
    </lineage>
</organism>
<dbReference type="PANTHER" id="PTHR34561:SF1">
    <property type="entry name" value="NADH DEHYDROGENASE [UBIQUINONE] 1 ALPHA SUBCOMPLEX ASSEMBLY FACTOR 8"/>
    <property type="match status" value="1"/>
</dbReference>
<name>A0ABP0DRM5_9PEZI</name>
<comment type="caution">
    <text evidence="1">The sequence shown here is derived from an EMBL/GenBank/DDBJ whole genome shotgun (WGS) entry which is preliminary data.</text>
</comment>
<protein>
    <recommendedName>
        <fullName evidence="3">IMS import disulfide relay-system CHCH-CHCH-like Cx9C domain-containing protein</fullName>
    </recommendedName>
</protein>
<sequence length="60" mass="6704">MQPRSRPIKRIASAASQCSAEAAIYGRCVVVDYNAVYKDKCVAEFSKLKDCYLAAMKQKK</sequence>
<dbReference type="EMBL" id="CAWUON010000065">
    <property type="protein sequence ID" value="CAK7270953.1"/>
    <property type="molecule type" value="Genomic_DNA"/>
</dbReference>